<evidence type="ECO:0000313" key="1">
    <source>
        <dbReference type="EMBL" id="KMV17606.1"/>
    </source>
</evidence>
<dbReference type="PATRIC" id="fig|451644.5.peg.3124"/>
<dbReference type="RefSeq" id="WP_048895956.1">
    <property type="nucleotide sequence ID" value="NZ_LFOD01000012.1"/>
</dbReference>
<organism evidence="1 2">
    <name type="scientific">Mycolicibacterium conceptionense</name>
    <dbReference type="NCBI Taxonomy" id="451644"/>
    <lineage>
        <taxon>Bacteria</taxon>
        <taxon>Bacillati</taxon>
        <taxon>Actinomycetota</taxon>
        <taxon>Actinomycetes</taxon>
        <taxon>Mycobacteriales</taxon>
        <taxon>Mycobacteriaceae</taxon>
        <taxon>Mycolicibacterium</taxon>
    </lineage>
</organism>
<evidence type="ECO:0000313" key="2">
    <source>
        <dbReference type="Proteomes" id="UP000037594"/>
    </source>
</evidence>
<accession>A0A0J8U863</accession>
<dbReference type="Proteomes" id="UP000037594">
    <property type="component" value="Unassembled WGS sequence"/>
</dbReference>
<reference evidence="1 2" key="1">
    <citation type="submission" date="2015-06" db="EMBL/GenBank/DDBJ databases">
        <title>Genome sequence of Mycobacterium conceptionense strain MLE.</title>
        <authorList>
            <person name="Greninger A.L."/>
            <person name="Cunningham G."/>
            <person name="Chiu C.Y."/>
            <person name="Miller S."/>
        </authorList>
    </citation>
    <scope>NUCLEOTIDE SEQUENCE [LARGE SCALE GENOMIC DNA]</scope>
    <source>
        <strain evidence="1 2">MLE</strain>
    </source>
</reference>
<name>A0A0J8U863_9MYCO</name>
<proteinExistence type="predicted"/>
<sequence length="61" mass="6867">MAIEIDRAFTGEEYARGYVCDAPDKNCSPHITVNDGGVWFRTSSGQMWRSAHRRCLDGTDD</sequence>
<protein>
    <submittedName>
        <fullName evidence="1">Uncharacterized protein</fullName>
    </submittedName>
</protein>
<dbReference type="EMBL" id="LFOD01000012">
    <property type="protein sequence ID" value="KMV17606.1"/>
    <property type="molecule type" value="Genomic_DNA"/>
</dbReference>
<dbReference type="AlphaFoldDB" id="A0A0J8U863"/>
<comment type="caution">
    <text evidence="1">The sequence shown here is derived from an EMBL/GenBank/DDBJ whole genome shotgun (WGS) entry which is preliminary data.</text>
</comment>
<gene>
    <name evidence="1" type="ORF">ACT17_15085</name>
</gene>